<feature type="transmembrane region" description="Helical" evidence="1">
    <location>
        <begin position="29"/>
        <end position="47"/>
    </location>
</feature>
<gene>
    <name evidence="2" type="ORF">VL20_397</name>
</gene>
<keyword evidence="3" id="KW-1185">Reference proteome</keyword>
<dbReference type="KEGG" id="mpk:VL20_397"/>
<organism evidence="2 3">
    <name type="scientific">Microcystis panniformis FACHB-1757</name>
    <dbReference type="NCBI Taxonomy" id="1638788"/>
    <lineage>
        <taxon>Bacteria</taxon>
        <taxon>Bacillati</taxon>
        <taxon>Cyanobacteriota</taxon>
        <taxon>Cyanophyceae</taxon>
        <taxon>Oscillatoriophycideae</taxon>
        <taxon>Chroococcales</taxon>
        <taxon>Microcystaceae</taxon>
        <taxon>Microcystis</taxon>
    </lineage>
</organism>
<dbReference type="AlphaFoldDB" id="A0A0K1RVA8"/>
<evidence type="ECO:0000256" key="1">
    <source>
        <dbReference type="SAM" id="Phobius"/>
    </source>
</evidence>
<evidence type="ECO:0000313" key="3">
    <source>
        <dbReference type="Proteomes" id="UP000068167"/>
    </source>
</evidence>
<name>A0A0K1RVA8_9CHRO</name>
<keyword evidence="1" id="KW-0812">Transmembrane</keyword>
<dbReference type="Proteomes" id="UP000068167">
    <property type="component" value="Chromosome"/>
</dbReference>
<dbReference type="PATRIC" id="fig|1638788.3.peg.399"/>
<sequence length="57" mass="6681">MPFYSQLSQVEKEEWKKGSHGNADLVGEIWHNFILVNICLYACYISLSDYQCFGFWA</sequence>
<evidence type="ECO:0000313" key="2">
    <source>
        <dbReference type="EMBL" id="AKV65626.1"/>
    </source>
</evidence>
<proteinExistence type="predicted"/>
<protein>
    <submittedName>
        <fullName evidence="2">Uncharacterized protein</fullName>
    </submittedName>
</protein>
<reference evidence="2 3" key="1">
    <citation type="journal article" date="2016" name="Stand. Genomic Sci.">
        <title>Complete genome sequence and genomic characterization of Microcystis panniformis FACHB 1757 by third-generation sequencing.</title>
        <authorList>
            <person name="Zhang J.Y."/>
            <person name="Guan R."/>
            <person name="Zhang H.J."/>
            <person name="Li H."/>
            <person name="Xiao P."/>
            <person name="Yu G.L."/>
            <person name="Du L."/>
            <person name="Cao D.M."/>
            <person name="Zhu B.C."/>
            <person name="Li R.H."/>
            <person name="Lu Z.H."/>
        </authorList>
    </citation>
    <scope>NUCLEOTIDE SEQUENCE [LARGE SCALE GENOMIC DNA]</scope>
    <source>
        <strain evidence="2 3">FACHB-1757</strain>
    </source>
</reference>
<keyword evidence="1" id="KW-1133">Transmembrane helix</keyword>
<accession>A0A0K1RVA8</accession>
<dbReference type="EMBL" id="CP011339">
    <property type="protein sequence ID" value="AKV65626.1"/>
    <property type="molecule type" value="Genomic_DNA"/>
</dbReference>
<keyword evidence="1" id="KW-0472">Membrane</keyword>